<dbReference type="GO" id="GO:0032259">
    <property type="term" value="P:methylation"/>
    <property type="evidence" value="ECO:0007669"/>
    <property type="project" value="UniProtKB-KW"/>
</dbReference>
<keyword evidence="4" id="KW-0949">S-adenosyl-L-methionine</keyword>
<evidence type="ECO:0000256" key="1">
    <source>
        <dbReference type="ARBA" id="ARBA00022553"/>
    </source>
</evidence>
<evidence type="ECO:0000256" key="3">
    <source>
        <dbReference type="ARBA" id="ARBA00022679"/>
    </source>
</evidence>
<keyword evidence="3 5" id="KW-0808">Transferase</keyword>
<dbReference type="GeneID" id="37198031"/>
<evidence type="ECO:0000256" key="4">
    <source>
        <dbReference type="ARBA" id="ARBA00022691"/>
    </source>
</evidence>
<organism evidence="5 6">
    <name type="scientific">Aspergillus homomorphus (strain CBS 101889)</name>
    <dbReference type="NCBI Taxonomy" id="1450537"/>
    <lineage>
        <taxon>Eukaryota</taxon>
        <taxon>Fungi</taxon>
        <taxon>Dikarya</taxon>
        <taxon>Ascomycota</taxon>
        <taxon>Pezizomycotina</taxon>
        <taxon>Eurotiomycetes</taxon>
        <taxon>Eurotiomycetidae</taxon>
        <taxon>Eurotiales</taxon>
        <taxon>Aspergillaceae</taxon>
        <taxon>Aspergillus</taxon>
        <taxon>Aspergillus subgen. Circumdati</taxon>
    </lineage>
</organism>
<protein>
    <submittedName>
        <fullName evidence="5">Thiol methyltransferase</fullName>
    </submittedName>
</protein>
<dbReference type="PROSITE" id="PS51585">
    <property type="entry name" value="SAM_MT_TPMT"/>
    <property type="match status" value="1"/>
</dbReference>
<evidence type="ECO:0000313" key="5">
    <source>
        <dbReference type="EMBL" id="RAL12426.1"/>
    </source>
</evidence>
<accession>A0A395HY26</accession>
<dbReference type="Pfam" id="PF05724">
    <property type="entry name" value="TPMT"/>
    <property type="match status" value="1"/>
</dbReference>
<dbReference type="Gene3D" id="3.40.50.150">
    <property type="entry name" value="Vaccinia Virus protein VP39"/>
    <property type="match status" value="1"/>
</dbReference>
<dbReference type="EMBL" id="KZ824283">
    <property type="protein sequence ID" value="RAL12426.1"/>
    <property type="molecule type" value="Genomic_DNA"/>
</dbReference>
<evidence type="ECO:0000313" key="6">
    <source>
        <dbReference type="Proteomes" id="UP000248961"/>
    </source>
</evidence>
<sequence length="270" mass="29806">MASPEQMQTAAGQTRLVRHFAGQSIDQHTDGWAQLWDTDNSDLWDRGKPSPALIDLVEERRDLVSPVRADGSRKTALVPGCGKGYDVVMLALHGFDAYGLEVSATGVSVAKQYAESELASPQAYNRGAAWVDCQPGKVEFIQGDFFKRDWEKPGLKFDLIYDYTFLCALHPSMRSQWAARMADLLIPGGQLICLEFPLWKDPSLPGPPWGLTGVHWNLLAEGGNGIVNSDGANDESAGQNGLFTRTFYMKPARSYENGRGTDMLSIYTRK</sequence>
<gene>
    <name evidence="5" type="ORF">BO97DRAFT_390036</name>
</gene>
<keyword evidence="1" id="KW-0597">Phosphoprotein</keyword>
<proteinExistence type="predicted"/>
<evidence type="ECO:0000256" key="2">
    <source>
        <dbReference type="ARBA" id="ARBA00022603"/>
    </source>
</evidence>
<dbReference type="RefSeq" id="XP_025551580.1">
    <property type="nucleotide sequence ID" value="XM_025693742.1"/>
</dbReference>
<dbReference type="PANTHER" id="PTHR32183">
    <property type="match status" value="1"/>
</dbReference>
<dbReference type="InterPro" id="IPR029063">
    <property type="entry name" value="SAM-dependent_MTases_sf"/>
</dbReference>
<name>A0A395HY26_ASPHC</name>
<keyword evidence="2 5" id="KW-0489">Methyltransferase</keyword>
<keyword evidence="6" id="KW-1185">Reference proteome</keyword>
<dbReference type="CDD" id="cd02440">
    <property type="entry name" value="AdoMet_MTases"/>
    <property type="match status" value="1"/>
</dbReference>
<reference evidence="5 6" key="1">
    <citation type="submission" date="2018-02" db="EMBL/GenBank/DDBJ databases">
        <title>The genomes of Aspergillus section Nigri reveals drivers in fungal speciation.</title>
        <authorList>
            <consortium name="DOE Joint Genome Institute"/>
            <person name="Vesth T.C."/>
            <person name="Nybo J."/>
            <person name="Theobald S."/>
            <person name="Brandl J."/>
            <person name="Frisvad J.C."/>
            <person name="Nielsen K.F."/>
            <person name="Lyhne E.K."/>
            <person name="Kogle M.E."/>
            <person name="Kuo A."/>
            <person name="Riley R."/>
            <person name="Clum A."/>
            <person name="Nolan M."/>
            <person name="Lipzen A."/>
            <person name="Salamov A."/>
            <person name="Henrissat B."/>
            <person name="Wiebenga A."/>
            <person name="De vries R.P."/>
            <person name="Grigoriev I.V."/>
            <person name="Mortensen U.H."/>
            <person name="Andersen M.R."/>
            <person name="Baker S.E."/>
        </authorList>
    </citation>
    <scope>NUCLEOTIDE SEQUENCE [LARGE SCALE GENOMIC DNA]</scope>
    <source>
        <strain evidence="5 6">CBS 101889</strain>
    </source>
</reference>
<dbReference type="VEuPathDB" id="FungiDB:BO97DRAFT_390036"/>
<dbReference type="Proteomes" id="UP000248961">
    <property type="component" value="Unassembled WGS sequence"/>
</dbReference>
<dbReference type="STRING" id="1450537.A0A395HY26"/>
<dbReference type="InterPro" id="IPR008854">
    <property type="entry name" value="TPMT"/>
</dbReference>
<dbReference type="PANTHER" id="PTHR32183:SF6">
    <property type="entry name" value="CYSTEINE SULFINATE DESULFINASE_CYSTEINE DESULFURASE AND RELATED ENZYMES"/>
    <property type="match status" value="1"/>
</dbReference>
<dbReference type="OrthoDB" id="276151at2759"/>
<dbReference type="GO" id="GO:0008757">
    <property type="term" value="F:S-adenosylmethionine-dependent methyltransferase activity"/>
    <property type="evidence" value="ECO:0007669"/>
    <property type="project" value="InterPro"/>
</dbReference>
<dbReference type="SUPFAM" id="SSF53335">
    <property type="entry name" value="S-adenosyl-L-methionine-dependent methyltransferases"/>
    <property type="match status" value="1"/>
</dbReference>
<dbReference type="AlphaFoldDB" id="A0A395HY26"/>